<evidence type="ECO:0000313" key="1">
    <source>
        <dbReference type="EMBL" id="HIV86146.1"/>
    </source>
</evidence>
<dbReference type="EMBL" id="DXIJ01000105">
    <property type="protein sequence ID" value="HIV86146.1"/>
    <property type="molecule type" value="Genomic_DNA"/>
</dbReference>
<name>A0A9D1TM30_9FIRM</name>
<sequence length="561" mass="61521">MYLPPAGSEKQTKQVSCVSFLGYDEREKIDERQFSNMLNMSSDSLPCAAPRKPRLKINAPQNISALALPGYTDADLSSFTGVAGGRFYYCGSAISNITLSSGEKSIVDFNGNICIFPDKVYYRYLPDPDTGVVDTGLKTMAKSLAVSGASFYSSYNEISGEYSAYIRKTGAGFDEVFSPGDSVVISGCQNSQNNTFVLNSKKSYAADSQIVSAVVDTVSGSTLNLLMYTKTGKPALFKNTSESSAVTIETAIPDIKCACVQGNRLFGASENGEFIYASKLGDCFNFNSFQGLASDSWYCEIGTPGGFLGIVSYRTSVVAFKRGYIHHVYGDSPENFSVPKQTLSGTVDGKSIAEVGGVLYYLAADGFYEYSGGEPEKISLPLKTKFKSCKSGTDGIKYYACAEDMSGAHSLLVYDPYYRIWHKEDDTDFIDFIRHGDKIYGVTQNKMFKFGSEDGDEVYSWCVVSKNFTLEDFDFKGVNAAYIRIQSEPEAEIKVSFSTDGSDFVDCGEISGGGFMTYRIPIRFKKCDSFRIMLYGTGRATIHDMEIITYTGGRTNVKHIR</sequence>
<dbReference type="Proteomes" id="UP000824162">
    <property type="component" value="Unassembled WGS sequence"/>
</dbReference>
<proteinExistence type="predicted"/>
<reference evidence="1" key="2">
    <citation type="submission" date="2021-04" db="EMBL/GenBank/DDBJ databases">
        <authorList>
            <person name="Gilroy R."/>
        </authorList>
    </citation>
    <scope>NUCLEOTIDE SEQUENCE</scope>
    <source>
        <strain evidence="1">5790</strain>
    </source>
</reference>
<protein>
    <submittedName>
        <fullName evidence="1">Uncharacterized protein</fullName>
    </submittedName>
</protein>
<reference evidence="1" key="1">
    <citation type="journal article" date="2021" name="PeerJ">
        <title>Extensive microbial diversity within the chicken gut microbiome revealed by metagenomics and culture.</title>
        <authorList>
            <person name="Gilroy R."/>
            <person name="Ravi A."/>
            <person name="Getino M."/>
            <person name="Pursley I."/>
            <person name="Horton D.L."/>
            <person name="Alikhan N.F."/>
            <person name="Baker D."/>
            <person name="Gharbi K."/>
            <person name="Hall N."/>
            <person name="Watson M."/>
            <person name="Adriaenssens E.M."/>
            <person name="Foster-Nyarko E."/>
            <person name="Jarju S."/>
            <person name="Secka A."/>
            <person name="Antonio M."/>
            <person name="Oren A."/>
            <person name="Chaudhuri R.R."/>
            <person name="La Ragione R."/>
            <person name="Hildebrand F."/>
            <person name="Pallen M.J."/>
        </authorList>
    </citation>
    <scope>NUCLEOTIDE SEQUENCE</scope>
    <source>
        <strain evidence="1">5790</strain>
    </source>
</reference>
<dbReference type="AlphaFoldDB" id="A0A9D1TM30"/>
<gene>
    <name evidence="1" type="ORF">H9900_04980</name>
</gene>
<comment type="caution">
    <text evidence="1">The sequence shown here is derived from an EMBL/GenBank/DDBJ whole genome shotgun (WGS) entry which is preliminary data.</text>
</comment>
<accession>A0A9D1TM30</accession>
<evidence type="ECO:0000313" key="2">
    <source>
        <dbReference type="Proteomes" id="UP000824162"/>
    </source>
</evidence>
<organism evidence="1 2">
    <name type="scientific">Candidatus Monoglobus merdigallinarum</name>
    <dbReference type="NCBI Taxonomy" id="2838698"/>
    <lineage>
        <taxon>Bacteria</taxon>
        <taxon>Bacillati</taxon>
        <taxon>Bacillota</taxon>
        <taxon>Clostridia</taxon>
        <taxon>Monoglobales</taxon>
        <taxon>Monoglobaceae</taxon>
        <taxon>Monoglobus</taxon>
    </lineage>
</organism>